<evidence type="ECO:0000313" key="2">
    <source>
        <dbReference type="Proteomes" id="UP000595897"/>
    </source>
</evidence>
<evidence type="ECO:0000313" key="1">
    <source>
        <dbReference type="EMBL" id="BCN32106.1"/>
    </source>
</evidence>
<gene>
    <name evidence="1" type="ORF">bsdtb5_34010</name>
</gene>
<dbReference type="Proteomes" id="UP000595897">
    <property type="component" value="Chromosome"/>
</dbReference>
<dbReference type="SUPFAM" id="SSF49842">
    <property type="entry name" value="TNF-like"/>
    <property type="match status" value="1"/>
</dbReference>
<evidence type="ECO:0008006" key="3">
    <source>
        <dbReference type="Google" id="ProtNLM"/>
    </source>
</evidence>
<sequence length="188" mass="20012">MTQKYPMNNTKDMVQTTSIAPYRPCPATINPNIQLGLGGIYNEINTTKTIPNGGVITFDRTPNDRVVGIGVSFDPTTGIITIQKASIYLFNWTFLATTTDPSGSIVIALENTNGQQYALSGNIIIPALTIANSFSGSTLLDLPIGTTLRFVNRSGHDIVLRPAIGTAGNAFSGSLTVTRIVNSFSSRG</sequence>
<dbReference type="EMBL" id="AP024169">
    <property type="protein sequence ID" value="BCN32106.1"/>
    <property type="molecule type" value="Genomic_DNA"/>
</dbReference>
<protein>
    <recommendedName>
        <fullName evidence="3">BclA C-terminal domain-containing protein</fullName>
    </recommendedName>
</protein>
<dbReference type="RefSeq" id="WP_271713180.1">
    <property type="nucleotide sequence ID" value="NZ_AP024169.1"/>
</dbReference>
<dbReference type="AlphaFoldDB" id="A0A7R7IEK5"/>
<accession>A0A7R7IEK5</accession>
<keyword evidence="2" id="KW-1185">Reference proteome</keyword>
<dbReference type="InterPro" id="IPR008983">
    <property type="entry name" value="Tumour_necrosis_fac-like_dom"/>
</dbReference>
<name>A0A7R7IEK5_9FIRM</name>
<dbReference type="Gene3D" id="2.60.120.40">
    <property type="match status" value="1"/>
</dbReference>
<reference evidence="1 2" key="1">
    <citation type="submission" date="2020-11" db="EMBL/GenBank/DDBJ databases">
        <title>Draft genome sequencing of a Lachnospiraceae strain isolated from anoxic soil subjected to BSD treatment.</title>
        <authorList>
            <person name="Uek A."/>
            <person name="Tonouchi A."/>
        </authorList>
    </citation>
    <scope>NUCLEOTIDE SEQUENCE [LARGE SCALE GENOMIC DNA]</scope>
    <source>
        <strain evidence="1 2">TB5</strain>
    </source>
</reference>
<dbReference type="KEGG" id="ahb:bsdtb5_34010"/>
<proteinExistence type="predicted"/>
<organism evidence="1 2">
    <name type="scientific">Anaeromicropila herbilytica</name>
    <dbReference type="NCBI Taxonomy" id="2785025"/>
    <lineage>
        <taxon>Bacteria</taxon>
        <taxon>Bacillati</taxon>
        <taxon>Bacillota</taxon>
        <taxon>Clostridia</taxon>
        <taxon>Lachnospirales</taxon>
        <taxon>Lachnospiraceae</taxon>
        <taxon>Anaeromicropila</taxon>
    </lineage>
</organism>